<dbReference type="EMBL" id="BAABLD010000008">
    <property type="protein sequence ID" value="GAA5164502.1"/>
    <property type="molecule type" value="Genomic_DNA"/>
</dbReference>
<proteinExistence type="predicted"/>
<evidence type="ECO:0000313" key="2">
    <source>
        <dbReference type="Proteomes" id="UP001500547"/>
    </source>
</evidence>
<evidence type="ECO:0008006" key="3">
    <source>
        <dbReference type="Google" id="ProtNLM"/>
    </source>
</evidence>
<evidence type="ECO:0000313" key="1">
    <source>
        <dbReference type="EMBL" id="GAA5164502.1"/>
    </source>
</evidence>
<protein>
    <recommendedName>
        <fullName evidence="3">NERD domain-containing protein</fullName>
    </recommendedName>
</protein>
<keyword evidence="2" id="KW-1185">Reference proteome</keyword>
<dbReference type="Proteomes" id="UP001500547">
    <property type="component" value="Unassembled WGS sequence"/>
</dbReference>
<sequence>MLTIGGVTTRRRWFNDPNKARNNRMLAVQHFDKELKQIKHAVLEQSSDAPRFERGVAALLFLQGFSPAIQLETDAPDIILMTPAGRLVIVECTTRISDFSAKVGKLVDRRGSLEKSLRASHHNGEVTAMLVCALPKDQIATWQAEPVVHQIILVTQEDLRQAIIEVRNPRNPDDLLDAAVSRMSQSGI</sequence>
<reference evidence="2" key="1">
    <citation type="journal article" date="2019" name="Int. J. Syst. Evol. Microbiol.">
        <title>The Global Catalogue of Microorganisms (GCM) 10K type strain sequencing project: providing services to taxonomists for standard genome sequencing and annotation.</title>
        <authorList>
            <consortium name="The Broad Institute Genomics Platform"/>
            <consortium name="The Broad Institute Genome Sequencing Center for Infectious Disease"/>
            <person name="Wu L."/>
            <person name="Ma J."/>
        </authorList>
    </citation>
    <scope>NUCLEOTIDE SEQUENCE [LARGE SCALE GENOMIC DNA]</scope>
    <source>
        <strain evidence="2">JCM 18715</strain>
    </source>
</reference>
<gene>
    <name evidence="1" type="ORF">GCM10025770_18560</name>
</gene>
<accession>A0ABP9QML4</accession>
<organism evidence="1 2">
    <name type="scientific">Viridibacterium curvum</name>
    <dbReference type="NCBI Taxonomy" id="1101404"/>
    <lineage>
        <taxon>Bacteria</taxon>
        <taxon>Pseudomonadati</taxon>
        <taxon>Pseudomonadota</taxon>
        <taxon>Betaproteobacteria</taxon>
        <taxon>Rhodocyclales</taxon>
        <taxon>Rhodocyclaceae</taxon>
        <taxon>Viridibacterium</taxon>
    </lineage>
</organism>
<comment type="caution">
    <text evidence="1">The sequence shown here is derived from an EMBL/GenBank/DDBJ whole genome shotgun (WGS) entry which is preliminary data.</text>
</comment>
<name>A0ABP9QML4_9RHOO</name>